<name>A0A9K3DKP4_HELAN</name>
<sequence length="83" mass="9975">MVECRVFIVFFSWRREEFDILFFEVWDVAIGTKEYTFEGDNNAPVYCVYPHFKENIQVNWSDQWSGVKRIGSRLKCKTVQNQV</sequence>
<protein>
    <submittedName>
        <fullName evidence="1">Uncharacterized protein</fullName>
    </submittedName>
</protein>
<evidence type="ECO:0000313" key="1">
    <source>
        <dbReference type="EMBL" id="KAF5757096.1"/>
    </source>
</evidence>
<evidence type="ECO:0000313" key="2">
    <source>
        <dbReference type="Proteomes" id="UP000215914"/>
    </source>
</evidence>
<dbReference type="Proteomes" id="UP000215914">
    <property type="component" value="Unassembled WGS sequence"/>
</dbReference>
<accession>A0A9K3DKP4</accession>
<reference evidence="1" key="2">
    <citation type="submission" date="2020-06" db="EMBL/GenBank/DDBJ databases">
        <title>Helianthus annuus Genome sequencing and assembly Release 2.</title>
        <authorList>
            <person name="Gouzy J."/>
            <person name="Langlade N."/>
            <person name="Munos S."/>
        </authorList>
    </citation>
    <scope>NUCLEOTIDE SEQUENCE</scope>
    <source>
        <tissue evidence="1">Leaves</tissue>
    </source>
</reference>
<comment type="caution">
    <text evidence="1">The sequence shown here is derived from an EMBL/GenBank/DDBJ whole genome shotgun (WGS) entry which is preliminary data.</text>
</comment>
<reference evidence="1" key="1">
    <citation type="journal article" date="2017" name="Nature">
        <title>The sunflower genome provides insights into oil metabolism, flowering and Asterid evolution.</title>
        <authorList>
            <person name="Badouin H."/>
            <person name="Gouzy J."/>
            <person name="Grassa C.J."/>
            <person name="Murat F."/>
            <person name="Staton S.E."/>
            <person name="Cottret L."/>
            <person name="Lelandais-Briere C."/>
            <person name="Owens G.L."/>
            <person name="Carrere S."/>
            <person name="Mayjonade B."/>
            <person name="Legrand L."/>
            <person name="Gill N."/>
            <person name="Kane N.C."/>
            <person name="Bowers J.E."/>
            <person name="Hubner S."/>
            <person name="Bellec A."/>
            <person name="Berard A."/>
            <person name="Berges H."/>
            <person name="Blanchet N."/>
            <person name="Boniface M.C."/>
            <person name="Brunel D."/>
            <person name="Catrice O."/>
            <person name="Chaidir N."/>
            <person name="Claudel C."/>
            <person name="Donnadieu C."/>
            <person name="Faraut T."/>
            <person name="Fievet G."/>
            <person name="Helmstetter N."/>
            <person name="King M."/>
            <person name="Knapp S.J."/>
            <person name="Lai Z."/>
            <person name="Le Paslier M.C."/>
            <person name="Lippi Y."/>
            <person name="Lorenzon L."/>
            <person name="Mandel J.R."/>
            <person name="Marage G."/>
            <person name="Marchand G."/>
            <person name="Marquand E."/>
            <person name="Bret-Mestries E."/>
            <person name="Morien E."/>
            <person name="Nambeesan S."/>
            <person name="Nguyen T."/>
            <person name="Pegot-Espagnet P."/>
            <person name="Pouilly N."/>
            <person name="Raftis F."/>
            <person name="Sallet E."/>
            <person name="Schiex T."/>
            <person name="Thomas J."/>
            <person name="Vandecasteele C."/>
            <person name="Vares D."/>
            <person name="Vear F."/>
            <person name="Vautrin S."/>
            <person name="Crespi M."/>
            <person name="Mangin B."/>
            <person name="Burke J.M."/>
            <person name="Salse J."/>
            <person name="Munos S."/>
            <person name="Vincourt P."/>
            <person name="Rieseberg L.H."/>
            <person name="Langlade N.B."/>
        </authorList>
    </citation>
    <scope>NUCLEOTIDE SEQUENCE</scope>
    <source>
        <tissue evidence="1">Leaves</tissue>
    </source>
</reference>
<keyword evidence="2" id="KW-1185">Reference proteome</keyword>
<dbReference type="AlphaFoldDB" id="A0A9K3DKP4"/>
<dbReference type="EMBL" id="MNCJ02000332">
    <property type="protein sequence ID" value="KAF5757096.1"/>
    <property type="molecule type" value="Genomic_DNA"/>
</dbReference>
<gene>
    <name evidence="1" type="ORF">HanXRQr2_Chr17g0822651</name>
</gene>
<organism evidence="1 2">
    <name type="scientific">Helianthus annuus</name>
    <name type="common">Common sunflower</name>
    <dbReference type="NCBI Taxonomy" id="4232"/>
    <lineage>
        <taxon>Eukaryota</taxon>
        <taxon>Viridiplantae</taxon>
        <taxon>Streptophyta</taxon>
        <taxon>Embryophyta</taxon>
        <taxon>Tracheophyta</taxon>
        <taxon>Spermatophyta</taxon>
        <taxon>Magnoliopsida</taxon>
        <taxon>eudicotyledons</taxon>
        <taxon>Gunneridae</taxon>
        <taxon>Pentapetalae</taxon>
        <taxon>asterids</taxon>
        <taxon>campanulids</taxon>
        <taxon>Asterales</taxon>
        <taxon>Asteraceae</taxon>
        <taxon>Asteroideae</taxon>
        <taxon>Heliantheae alliance</taxon>
        <taxon>Heliantheae</taxon>
        <taxon>Helianthus</taxon>
    </lineage>
</organism>
<dbReference type="Gramene" id="mRNA:HanXRQr2_Chr17g0822651">
    <property type="protein sequence ID" value="mRNA:HanXRQr2_Chr17g0822651"/>
    <property type="gene ID" value="HanXRQr2_Chr17g0822651"/>
</dbReference>
<proteinExistence type="predicted"/>